<dbReference type="GO" id="GO:0000271">
    <property type="term" value="P:polysaccharide biosynthetic process"/>
    <property type="evidence" value="ECO:0007669"/>
    <property type="project" value="TreeGrafter"/>
</dbReference>
<dbReference type="SUPFAM" id="SSF53383">
    <property type="entry name" value="PLP-dependent transferases"/>
    <property type="match status" value="1"/>
</dbReference>
<evidence type="ECO:0000313" key="6">
    <source>
        <dbReference type="Proteomes" id="UP000198517"/>
    </source>
</evidence>
<dbReference type="CDD" id="cd00616">
    <property type="entry name" value="AHBA_syn"/>
    <property type="match status" value="1"/>
</dbReference>
<dbReference type="STRING" id="1071918.SAMN05421544_101292"/>
<evidence type="ECO:0000256" key="1">
    <source>
        <dbReference type="ARBA" id="ARBA00037999"/>
    </source>
</evidence>
<dbReference type="PANTHER" id="PTHR30244">
    <property type="entry name" value="TRANSAMINASE"/>
    <property type="match status" value="1"/>
</dbReference>
<dbReference type="InterPro" id="IPR015422">
    <property type="entry name" value="PyrdxlP-dep_Trfase_small"/>
</dbReference>
<evidence type="ECO:0000313" key="5">
    <source>
        <dbReference type="EMBL" id="SDD94753.1"/>
    </source>
</evidence>
<comment type="similarity">
    <text evidence="1 4">Belongs to the DegT/DnrJ/EryC1 family.</text>
</comment>
<dbReference type="InterPro" id="IPR015424">
    <property type="entry name" value="PyrdxlP-dep_Trfase"/>
</dbReference>
<evidence type="ECO:0000256" key="4">
    <source>
        <dbReference type="RuleBase" id="RU004508"/>
    </source>
</evidence>
<keyword evidence="3 4" id="KW-0663">Pyridoxal phosphate</keyword>
<dbReference type="PIRSF" id="PIRSF000390">
    <property type="entry name" value="PLP_StrS"/>
    <property type="match status" value="1"/>
</dbReference>
<dbReference type="Gene3D" id="3.90.1150.10">
    <property type="entry name" value="Aspartate Aminotransferase, domain 1"/>
    <property type="match status" value="1"/>
</dbReference>
<organism evidence="5 6">
    <name type="scientific">Riemerella columbipharyngis</name>
    <dbReference type="NCBI Taxonomy" id="1071918"/>
    <lineage>
        <taxon>Bacteria</taxon>
        <taxon>Pseudomonadati</taxon>
        <taxon>Bacteroidota</taxon>
        <taxon>Flavobacteriia</taxon>
        <taxon>Flavobacteriales</taxon>
        <taxon>Weeksellaceae</taxon>
        <taxon>Riemerella</taxon>
    </lineage>
</organism>
<reference evidence="5 6" key="1">
    <citation type="submission" date="2016-10" db="EMBL/GenBank/DDBJ databases">
        <authorList>
            <person name="de Groot N.N."/>
        </authorList>
    </citation>
    <scope>NUCLEOTIDE SEQUENCE [LARGE SCALE GENOMIC DNA]</scope>
    <source>
        <strain evidence="5 6">DSM 24015</strain>
    </source>
</reference>
<dbReference type="AlphaFoldDB" id="A0A1G6YXG6"/>
<evidence type="ECO:0000256" key="3">
    <source>
        <dbReference type="PIRSR" id="PIRSR000390-2"/>
    </source>
</evidence>
<keyword evidence="6" id="KW-1185">Reference proteome</keyword>
<dbReference type="InterPro" id="IPR015421">
    <property type="entry name" value="PyrdxlP-dep_Trfase_major"/>
</dbReference>
<gene>
    <name evidence="5" type="ORF">SAMN05421544_101292</name>
</gene>
<dbReference type="GO" id="GO:0030170">
    <property type="term" value="F:pyridoxal phosphate binding"/>
    <property type="evidence" value="ECO:0007669"/>
    <property type="project" value="TreeGrafter"/>
</dbReference>
<dbReference type="PANTHER" id="PTHR30244:SF34">
    <property type="entry name" value="DTDP-4-AMINO-4,6-DIDEOXYGALACTOSE TRANSAMINASE"/>
    <property type="match status" value="1"/>
</dbReference>
<accession>A0A1G6YXG6</accession>
<dbReference type="Proteomes" id="UP000198517">
    <property type="component" value="Unassembled WGS sequence"/>
</dbReference>
<name>A0A1G6YXG6_9FLAO</name>
<evidence type="ECO:0000256" key="2">
    <source>
        <dbReference type="PIRSR" id="PIRSR000390-1"/>
    </source>
</evidence>
<dbReference type="Gene3D" id="3.40.640.10">
    <property type="entry name" value="Type I PLP-dependent aspartate aminotransferase-like (Major domain)"/>
    <property type="match status" value="1"/>
</dbReference>
<sequence length="413" mass="46669">MTNKIIPFSPPRIDDKIINEVVDALESGWITTGPRTKLFESKLADYCGVDKVLAVNSWTTGAELVLYWFGIREGDEVIVPVYTYCATANIVRHRGAKVIMVDVSSDFGIDVSKIEPYITEKTKAIIPVDVGGLPVNYEEIRNIVNKPSVRSKFNPTTEVQKQLGRILILSDAAHSFGAKYKGKKIGSKADFTVFSFHAVKNLTTAEGGAICINMPAPFDNEEIYNRLNTLSLHGQNKDALAKYQIGNWEYDVIDAGFKCNMTDILAAIGLIELDRYDDETLSRRKEIFQKYTEALNKYDWAITPLFIDENRETSYHLYLLRIKDVTLEERNLIIQEIFGQNVSVNVHYKPLPLLSYYQGLGYNLDEYPMAKALWECEISLPVYYDLSDEDVDTVIASVVKAVEKIKSGDEKNI</sequence>
<dbReference type="GO" id="GO:0008483">
    <property type="term" value="F:transaminase activity"/>
    <property type="evidence" value="ECO:0007669"/>
    <property type="project" value="TreeGrafter"/>
</dbReference>
<dbReference type="RefSeq" id="WP_245688767.1">
    <property type="nucleotide sequence ID" value="NZ_FNAS01000001.1"/>
</dbReference>
<feature type="modified residue" description="N6-(pyridoxal phosphate)lysine" evidence="3">
    <location>
        <position position="200"/>
    </location>
</feature>
<dbReference type="EMBL" id="FNAS01000001">
    <property type="protein sequence ID" value="SDD94753.1"/>
    <property type="molecule type" value="Genomic_DNA"/>
</dbReference>
<dbReference type="Pfam" id="PF01041">
    <property type="entry name" value="DegT_DnrJ_EryC1"/>
    <property type="match status" value="2"/>
</dbReference>
<protein>
    <submittedName>
        <fullName evidence="5">dTDP-4-amino-4,6-dideoxygalactose transaminase</fullName>
    </submittedName>
</protein>
<feature type="active site" description="Proton acceptor" evidence="2">
    <location>
        <position position="200"/>
    </location>
</feature>
<proteinExistence type="inferred from homology"/>
<dbReference type="InterPro" id="IPR000653">
    <property type="entry name" value="DegT/StrS_aminotransferase"/>
</dbReference>